<dbReference type="PANTHER" id="PTHR10924">
    <property type="entry name" value="MAJOR FACILITATOR SUPERFAMILY PROTEIN-RELATED"/>
    <property type="match status" value="1"/>
</dbReference>
<feature type="transmembrane region" description="Helical" evidence="6">
    <location>
        <begin position="27"/>
        <end position="47"/>
    </location>
</feature>
<feature type="region of interest" description="Disordered" evidence="5">
    <location>
        <begin position="443"/>
        <end position="540"/>
    </location>
</feature>
<dbReference type="EMBL" id="KZ084099">
    <property type="protein sequence ID" value="OSD03709.1"/>
    <property type="molecule type" value="Genomic_DNA"/>
</dbReference>
<dbReference type="STRING" id="1353009.A0A1Y2IRE5"/>
<dbReference type="InterPro" id="IPR049680">
    <property type="entry name" value="FLVCR1-2_SLC49-like"/>
</dbReference>
<evidence type="ECO:0000256" key="3">
    <source>
        <dbReference type="ARBA" id="ARBA00022989"/>
    </source>
</evidence>
<keyword evidence="4 6" id="KW-0472">Membrane</keyword>
<reference evidence="7 8" key="1">
    <citation type="journal article" date="2015" name="Biotechnol. Biofuels">
        <title>Enhanced degradation of softwood versus hardwood by the white-rot fungus Pycnoporus coccineus.</title>
        <authorList>
            <person name="Couturier M."/>
            <person name="Navarro D."/>
            <person name="Chevret D."/>
            <person name="Henrissat B."/>
            <person name="Piumi F."/>
            <person name="Ruiz-Duenas F.J."/>
            <person name="Martinez A.T."/>
            <person name="Grigoriev I.V."/>
            <person name="Riley R."/>
            <person name="Lipzen A."/>
            <person name="Berrin J.G."/>
            <person name="Master E.R."/>
            <person name="Rosso M.N."/>
        </authorList>
    </citation>
    <scope>NUCLEOTIDE SEQUENCE [LARGE SCALE GENOMIC DNA]</scope>
    <source>
        <strain evidence="7 8">BRFM310</strain>
    </source>
</reference>
<proteinExistence type="predicted"/>
<feature type="transmembrane region" description="Helical" evidence="6">
    <location>
        <begin position="418"/>
        <end position="435"/>
    </location>
</feature>
<comment type="subcellular location">
    <subcellularLocation>
        <location evidence="1">Membrane</location>
        <topology evidence="1">Multi-pass membrane protein</topology>
    </subcellularLocation>
</comment>
<evidence type="ECO:0000256" key="6">
    <source>
        <dbReference type="SAM" id="Phobius"/>
    </source>
</evidence>
<evidence type="ECO:0000256" key="2">
    <source>
        <dbReference type="ARBA" id="ARBA00022692"/>
    </source>
</evidence>
<dbReference type="SUPFAM" id="SSF103473">
    <property type="entry name" value="MFS general substrate transporter"/>
    <property type="match status" value="1"/>
</dbReference>
<dbReference type="InterPro" id="IPR011701">
    <property type="entry name" value="MFS"/>
</dbReference>
<feature type="compositionally biased region" description="Basic and acidic residues" evidence="5">
    <location>
        <begin position="522"/>
        <end position="532"/>
    </location>
</feature>
<organism evidence="7 8">
    <name type="scientific">Trametes coccinea (strain BRFM310)</name>
    <name type="common">Pycnoporus coccineus</name>
    <dbReference type="NCBI Taxonomy" id="1353009"/>
    <lineage>
        <taxon>Eukaryota</taxon>
        <taxon>Fungi</taxon>
        <taxon>Dikarya</taxon>
        <taxon>Basidiomycota</taxon>
        <taxon>Agaricomycotina</taxon>
        <taxon>Agaricomycetes</taxon>
        <taxon>Polyporales</taxon>
        <taxon>Polyporaceae</taxon>
        <taxon>Trametes</taxon>
    </lineage>
</organism>
<feature type="transmembrane region" description="Helical" evidence="6">
    <location>
        <begin position="160"/>
        <end position="183"/>
    </location>
</feature>
<keyword evidence="2 6" id="KW-0812">Transmembrane</keyword>
<dbReference type="GO" id="GO:0016020">
    <property type="term" value="C:membrane"/>
    <property type="evidence" value="ECO:0007669"/>
    <property type="project" value="UniProtKB-SubCell"/>
</dbReference>
<feature type="transmembrane region" description="Helical" evidence="6">
    <location>
        <begin position="67"/>
        <end position="87"/>
    </location>
</feature>
<keyword evidence="8" id="KW-1185">Reference proteome</keyword>
<feature type="transmembrane region" description="Helical" evidence="6">
    <location>
        <begin position="124"/>
        <end position="148"/>
    </location>
</feature>
<feature type="transmembrane region" description="Helical" evidence="6">
    <location>
        <begin position="382"/>
        <end position="398"/>
    </location>
</feature>
<evidence type="ECO:0000256" key="5">
    <source>
        <dbReference type="SAM" id="MobiDB-lite"/>
    </source>
</evidence>
<evidence type="ECO:0000313" key="8">
    <source>
        <dbReference type="Proteomes" id="UP000193067"/>
    </source>
</evidence>
<dbReference type="Proteomes" id="UP000193067">
    <property type="component" value="Unassembled WGS sequence"/>
</dbReference>
<evidence type="ECO:0000313" key="7">
    <source>
        <dbReference type="EMBL" id="OSD03709.1"/>
    </source>
</evidence>
<dbReference type="InterPro" id="IPR036259">
    <property type="entry name" value="MFS_trans_sf"/>
</dbReference>
<feature type="compositionally biased region" description="Basic and acidic residues" evidence="5">
    <location>
        <begin position="472"/>
        <end position="491"/>
    </location>
</feature>
<evidence type="ECO:0000256" key="1">
    <source>
        <dbReference type="ARBA" id="ARBA00004141"/>
    </source>
</evidence>
<evidence type="ECO:0000256" key="4">
    <source>
        <dbReference type="ARBA" id="ARBA00023136"/>
    </source>
</evidence>
<feature type="transmembrane region" description="Helical" evidence="6">
    <location>
        <begin position="253"/>
        <end position="275"/>
    </location>
</feature>
<keyword evidence="3 6" id="KW-1133">Transmembrane helix</keyword>
<dbReference type="Gene3D" id="1.20.1250.20">
    <property type="entry name" value="MFS general substrate transporter like domains"/>
    <property type="match status" value="2"/>
</dbReference>
<feature type="transmembrane region" description="Helical" evidence="6">
    <location>
        <begin position="287"/>
        <end position="306"/>
    </location>
</feature>
<feature type="compositionally biased region" description="Basic and acidic residues" evidence="5">
    <location>
        <begin position="443"/>
        <end position="454"/>
    </location>
</feature>
<accession>A0A1Y2IRE5</accession>
<feature type="transmembrane region" description="Helical" evidence="6">
    <location>
        <begin position="94"/>
        <end position="112"/>
    </location>
</feature>
<dbReference type="AlphaFoldDB" id="A0A1Y2IRE5"/>
<feature type="transmembrane region" description="Helical" evidence="6">
    <location>
        <begin position="318"/>
        <end position="338"/>
    </location>
</feature>
<sequence length="540" mass="58994">MKLAVAETGRSPSPEEPTTYRLYKRRWIGLVALVLLNIAAGMVLVWFGPIANDMVTDFGFTLSQVNWLGNVVNVVYLPASVVVPYLYARLGTRGTCYIGAILFVVSAWIRYAGTPTSLSVGGSYALILIGQLISGSAVPIFQIVIPSYSQKWFDLKGRTTATMIMGVANPVGNALGQLIPPLVGSTRQSLLVMAIIFTVISPVVFFIGNAPPTPPTYAGTQEHQSMASLLQAMAGRTSRDEYTYMTMRQRIDFAIMTVVFGVIVGVINAFTILSGQYFEPYGYSDTVAGLMGAVLLLVGLIAAAITSPLYDRVLTHHLGLSVKVLCPILLACWLALIWEIKPNNEISCFVLMGIIGAIGLTLLPAVLELAVELTRNPDGSSALLWASTNLFGLIFVIVENALRAGPDANPPLNMRRAAIFQGVLVAVMILFVYLVEGKQTRRARDEERREELEHPSPLSELPTARASPGAEKSGEVQVREVRDRSEERPLEPVEEDVGEGGKHLRHHDHRSTVRRPRAVYYYDREPQGRPDEAVELGTVS</sequence>
<protein>
    <submittedName>
        <fullName evidence="7">MFS general substrate transporter</fullName>
    </submittedName>
</protein>
<dbReference type="Pfam" id="PF07690">
    <property type="entry name" value="MFS_1"/>
    <property type="match status" value="1"/>
</dbReference>
<feature type="transmembrane region" description="Helical" evidence="6">
    <location>
        <begin position="350"/>
        <end position="370"/>
    </location>
</feature>
<gene>
    <name evidence="7" type="ORF">PYCCODRAFT_1365253</name>
</gene>
<feature type="compositionally biased region" description="Basic residues" evidence="5">
    <location>
        <begin position="503"/>
        <end position="517"/>
    </location>
</feature>
<feature type="transmembrane region" description="Helical" evidence="6">
    <location>
        <begin position="189"/>
        <end position="207"/>
    </location>
</feature>
<dbReference type="PANTHER" id="PTHR10924:SF6">
    <property type="entry name" value="SOLUTE CARRIER FAMILY 49 MEMBER A3"/>
    <property type="match status" value="1"/>
</dbReference>
<dbReference type="GO" id="GO:0022857">
    <property type="term" value="F:transmembrane transporter activity"/>
    <property type="evidence" value="ECO:0007669"/>
    <property type="project" value="InterPro"/>
</dbReference>
<name>A0A1Y2IRE5_TRAC3</name>
<dbReference type="OrthoDB" id="422206at2759"/>